<name>A0AAV1XPT1_LUPLU</name>
<sequence length="221" mass="24520">MDVKNGEFEEEVEGAQSDGDLLDFGVVDNGHPLCLDEVIGVLDSSTEIGVDDSVSCNSMRMNKEAHLDNVGSIANVVDSISKRGRLPKKSKKEKRKQAMVDWNNFYINLGDVLLIRNSISGISHSHEIPVVVHNSLDIVPEVSQEDNRIIVRYDGALLEAKELWDIGNKIGICGNGNDEEIVQKLVEMEENDKSQFDNVRRIAPVCDVINLNYISGAWRTA</sequence>
<keyword evidence="2" id="KW-1185">Reference proteome</keyword>
<dbReference type="EMBL" id="CAXHTB010000017">
    <property type="protein sequence ID" value="CAL0323579.1"/>
    <property type="molecule type" value="Genomic_DNA"/>
</dbReference>
<dbReference type="Proteomes" id="UP001497480">
    <property type="component" value="Unassembled WGS sequence"/>
</dbReference>
<organism evidence="1 2">
    <name type="scientific">Lupinus luteus</name>
    <name type="common">European yellow lupine</name>
    <dbReference type="NCBI Taxonomy" id="3873"/>
    <lineage>
        <taxon>Eukaryota</taxon>
        <taxon>Viridiplantae</taxon>
        <taxon>Streptophyta</taxon>
        <taxon>Embryophyta</taxon>
        <taxon>Tracheophyta</taxon>
        <taxon>Spermatophyta</taxon>
        <taxon>Magnoliopsida</taxon>
        <taxon>eudicotyledons</taxon>
        <taxon>Gunneridae</taxon>
        <taxon>Pentapetalae</taxon>
        <taxon>rosids</taxon>
        <taxon>fabids</taxon>
        <taxon>Fabales</taxon>
        <taxon>Fabaceae</taxon>
        <taxon>Papilionoideae</taxon>
        <taxon>50 kb inversion clade</taxon>
        <taxon>genistoids sensu lato</taxon>
        <taxon>core genistoids</taxon>
        <taxon>Genisteae</taxon>
        <taxon>Lupinus</taxon>
    </lineage>
</organism>
<proteinExistence type="predicted"/>
<evidence type="ECO:0000313" key="1">
    <source>
        <dbReference type="EMBL" id="CAL0323579.1"/>
    </source>
</evidence>
<reference evidence="1 2" key="1">
    <citation type="submission" date="2024-03" db="EMBL/GenBank/DDBJ databases">
        <authorList>
            <person name="Martinez-Hernandez J."/>
        </authorList>
    </citation>
    <scope>NUCLEOTIDE SEQUENCE [LARGE SCALE GENOMIC DNA]</scope>
</reference>
<accession>A0AAV1XPT1</accession>
<gene>
    <name evidence="1" type="ORF">LLUT_LOCUS24639</name>
</gene>
<evidence type="ECO:0000313" key="2">
    <source>
        <dbReference type="Proteomes" id="UP001497480"/>
    </source>
</evidence>
<dbReference type="AlphaFoldDB" id="A0AAV1XPT1"/>
<protein>
    <submittedName>
        <fullName evidence="1">Uncharacterized protein</fullName>
    </submittedName>
</protein>
<comment type="caution">
    <text evidence="1">The sequence shown here is derived from an EMBL/GenBank/DDBJ whole genome shotgun (WGS) entry which is preliminary data.</text>
</comment>